<keyword evidence="1" id="KW-0732">Signal</keyword>
<dbReference type="EMBL" id="LR787168">
    <property type="protein sequence ID" value="CAB3263030.1"/>
    <property type="molecule type" value="mRNA"/>
</dbReference>
<protein>
    <submittedName>
        <fullName evidence="2">Uncharacterized protein LOC100186817</fullName>
    </submittedName>
</protein>
<reference evidence="2" key="1">
    <citation type="submission" date="2020-04" db="EMBL/GenBank/DDBJ databases">
        <authorList>
            <person name="Neveu A P."/>
        </authorList>
    </citation>
    <scope>NUCLEOTIDE SEQUENCE</scope>
    <source>
        <tissue evidence="2">Whole embryo</tissue>
    </source>
</reference>
<organism evidence="2">
    <name type="scientific">Phallusia mammillata</name>
    <dbReference type="NCBI Taxonomy" id="59560"/>
    <lineage>
        <taxon>Eukaryota</taxon>
        <taxon>Metazoa</taxon>
        <taxon>Chordata</taxon>
        <taxon>Tunicata</taxon>
        <taxon>Ascidiacea</taxon>
        <taxon>Phlebobranchia</taxon>
        <taxon>Ascidiidae</taxon>
        <taxon>Phallusia</taxon>
    </lineage>
</organism>
<dbReference type="AlphaFoldDB" id="A0A6F9DJ29"/>
<name>A0A6F9DJ29_9ASCI</name>
<feature type="signal peptide" evidence="1">
    <location>
        <begin position="1"/>
        <end position="19"/>
    </location>
</feature>
<evidence type="ECO:0000256" key="1">
    <source>
        <dbReference type="SAM" id="SignalP"/>
    </source>
</evidence>
<feature type="chain" id="PRO_5026013612" evidence="1">
    <location>
        <begin position="20"/>
        <end position="138"/>
    </location>
</feature>
<gene>
    <name evidence="2" type="primary">LOC100186817-002</name>
</gene>
<evidence type="ECO:0000313" key="2">
    <source>
        <dbReference type="EMBL" id="CAB3263030.1"/>
    </source>
</evidence>
<proteinExistence type="evidence at transcript level"/>
<accession>A0A6F9DJ29</accession>
<sequence length="138" mass="15852">MRLYLVIALASITLIIVESFPNTTTEKPKVRCDVECKSRDIRFSRVCRKQCKVKTLDHCKTMYRLHPRAGFLCSRRFSRQCAGCGSDGFRPQVFANQCRICQTMFTDRGKVHNQNLTIEQINITYCDGLTLKTPYSGC</sequence>